<organism evidence="8 9">
    <name type="scientific">Candidatus Protofrankia californiensis</name>
    <dbReference type="NCBI Taxonomy" id="1839754"/>
    <lineage>
        <taxon>Bacteria</taxon>
        <taxon>Bacillati</taxon>
        <taxon>Actinomycetota</taxon>
        <taxon>Actinomycetes</taxon>
        <taxon>Frankiales</taxon>
        <taxon>Frankiaceae</taxon>
        <taxon>Protofrankia</taxon>
    </lineage>
</organism>
<name>A0A1C3NUW6_9ACTN</name>
<accession>A0A1C3NUW6</accession>
<evidence type="ECO:0000313" key="9">
    <source>
        <dbReference type="Proteomes" id="UP000199013"/>
    </source>
</evidence>
<evidence type="ECO:0000256" key="1">
    <source>
        <dbReference type="ARBA" id="ARBA00010617"/>
    </source>
</evidence>
<dbReference type="SUPFAM" id="SSF48264">
    <property type="entry name" value="Cytochrome P450"/>
    <property type="match status" value="1"/>
</dbReference>
<keyword evidence="2 7" id="KW-0349">Heme</keyword>
<dbReference type="Pfam" id="PF00067">
    <property type="entry name" value="p450"/>
    <property type="match status" value="1"/>
</dbReference>
<dbReference type="EMBL" id="FLUV01000423">
    <property type="protein sequence ID" value="SBW19195.1"/>
    <property type="molecule type" value="Genomic_DNA"/>
</dbReference>
<evidence type="ECO:0000256" key="2">
    <source>
        <dbReference type="ARBA" id="ARBA00022617"/>
    </source>
</evidence>
<dbReference type="PRINTS" id="PR00359">
    <property type="entry name" value="BP450"/>
</dbReference>
<dbReference type="InterPro" id="IPR002397">
    <property type="entry name" value="Cyt_P450_B"/>
</dbReference>
<keyword evidence="5 7" id="KW-0408">Iron</keyword>
<dbReference type="Gene3D" id="1.10.630.10">
    <property type="entry name" value="Cytochrome P450"/>
    <property type="match status" value="1"/>
</dbReference>
<keyword evidence="9" id="KW-1185">Reference proteome</keyword>
<gene>
    <name evidence="8" type="ORF">FDG2_1026</name>
</gene>
<dbReference type="PANTHER" id="PTHR46696:SF1">
    <property type="entry name" value="CYTOCHROME P450 YJIB-RELATED"/>
    <property type="match status" value="1"/>
</dbReference>
<keyword evidence="3 7" id="KW-0479">Metal-binding</keyword>
<comment type="similarity">
    <text evidence="1 7">Belongs to the cytochrome P450 family.</text>
</comment>
<evidence type="ECO:0000256" key="3">
    <source>
        <dbReference type="ARBA" id="ARBA00022723"/>
    </source>
</evidence>
<protein>
    <submittedName>
        <fullName evidence="8">Cytochrome P450</fullName>
    </submittedName>
</protein>
<keyword evidence="4 7" id="KW-0560">Oxidoreductase</keyword>
<proteinExistence type="inferred from homology"/>
<evidence type="ECO:0000256" key="6">
    <source>
        <dbReference type="ARBA" id="ARBA00023033"/>
    </source>
</evidence>
<dbReference type="InterPro" id="IPR036396">
    <property type="entry name" value="Cyt_P450_sf"/>
</dbReference>
<dbReference type="Proteomes" id="UP000199013">
    <property type="component" value="Unassembled WGS sequence"/>
</dbReference>
<evidence type="ECO:0000256" key="5">
    <source>
        <dbReference type="ARBA" id="ARBA00023004"/>
    </source>
</evidence>
<dbReference type="InterPro" id="IPR017972">
    <property type="entry name" value="Cyt_P450_CS"/>
</dbReference>
<reference evidence="9" key="1">
    <citation type="submission" date="2016-02" db="EMBL/GenBank/DDBJ databases">
        <authorList>
            <person name="Wibberg D."/>
        </authorList>
    </citation>
    <scope>NUCLEOTIDE SEQUENCE [LARGE SCALE GENOMIC DNA]</scope>
</reference>
<dbReference type="PRINTS" id="PR00385">
    <property type="entry name" value="P450"/>
</dbReference>
<dbReference type="GO" id="GO:0005506">
    <property type="term" value="F:iron ion binding"/>
    <property type="evidence" value="ECO:0007669"/>
    <property type="project" value="InterPro"/>
</dbReference>
<dbReference type="PANTHER" id="PTHR46696">
    <property type="entry name" value="P450, PUTATIVE (EUROFUNG)-RELATED"/>
    <property type="match status" value="1"/>
</dbReference>
<evidence type="ECO:0000256" key="4">
    <source>
        <dbReference type="ARBA" id="ARBA00023002"/>
    </source>
</evidence>
<dbReference type="FunFam" id="1.10.630.10:FF:000018">
    <property type="entry name" value="Cytochrome P450 monooxygenase"/>
    <property type="match status" value="1"/>
</dbReference>
<dbReference type="GO" id="GO:0020037">
    <property type="term" value="F:heme binding"/>
    <property type="evidence" value="ECO:0007669"/>
    <property type="project" value="InterPro"/>
</dbReference>
<dbReference type="PROSITE" id="PS00086">
    <property type="entry name" value="CYTOCHROME_P450"/>
    <property type="match status" value="1"/>
</dbReference>
<evidence type="ECO:0000313" key="8">
    <source>
        <dbReference type="EMBL" id="SBW19195.1"/>
    </source>
</evidence>
<keyword evidence="6 7" id="KW-0503">Monooxygenase</keyword>
<sequence length="408" mass="44601">MDGTTVAGLVFDMFSPARRADPYPCYHAAREVGALVPSPLGAYLVTGYRDCTTVLQDPAWGHGYSDGISPFRPGVAADDIPGSFIRMDPPDHTRLRGLVGRAFTPREIGGLRPRIERIAAELFDAVVDAGEIEIVDALASRIPLTIICDLLGVPAEGYSRFDGWARALARGLDPDVLLSPEELRQRDDAADAFNEYFRDVVAQRRARPGDDLISRLAALEQDGDRLTGTELLDICVLLLFGGYETTVHMTGNCVLALGRHPEQLALLRTRPDLAPAAVDELLRFDPPVQFTNRVALQERQLAGRTFARGEGVVILIAGANRDPRIFPAPDRLDLTRFAGGGLGPRHLAFGLGVHFCLGAQLARMELEIILAMLVRRVTAIDILDSSPSYHDTLTIRGLRNLRVRLRSG</sequence>
<dbReference type="AlphaFoldDB" id="A0A1C3NUW6"/>
<dbReference type="GO" id="GO:0004497">
    <property type="term" value="F:monooxygenase activity"/>
    <property type="evidence" value="ECO:0007669"/>
    <property type="project" value="UniProtKB-KW"/>
</dbReference>
<dbReference type="CDD" id="cd20625">
    <property type="entry name" value="CYP164-like"/>
    <property type="match status" value="1"/>
</dbReference>
<evidence type="ECO:0000256" key="7">
    <source>
        <dbReference type="RuleBase" id="RU000461"/>
    </source>
</evidence>
<dbReference type="InterPro" id="IPR001128">
    <property type="entry name" value="Cyt_P450"/>
</dbReference>
<dbReference type="GO" id="GO:0016705">
    <property type="term" value="F:oxidoreductase activity, acting on paired donors, with incorporation or reduction of molecular oxygen"/>
    <property type="evidence" value="ECO:0007669"/>
    <property type="project" value="InterPro"/>
</dbReference>